<feature type="transmembrane region" description="Helical" evidence="10">
    <location>
        <begin position="71"/>
        <end position="92"/>
    </location>
</feature>
<proteinExistence type="inferred from homology"/>
<evidence type="ECO:0000256" key="2">
    <source>
        <dbReference type="ARBA" id="ARBA00004435"/>
    </source>
</evidence>
<feature type="transmembrane region" description="Helical" evidence="10">
    <location>
        <begin position="137"/>
        <end position="159"/>
    </location>
</feature>
<name>A0A6P5ABX5_BRABE</name>
<feature type="region of interest" description="Disordered" evidence="9">
    <location>
        <begin position="168"/>
        <end position="188"/>
    </location>
</feature>
<dbReference type="InterPro" id="IPR017974">
    <property type="entry name" value="Claudin_CS"/>
</dbReference>
<dbReference type="RefSeq" id="XP_019643739.1">
    <property type="nucleotide sequence ID" value="XM_019788180.1"/>
</dbReference>
<dbReference type="InterPro" id="IPR050579">
    <property type="entry name" value="PMP-22/EMP/MP20-like"/>
</dbReference>
<keyword evidence="8 10" id="KW-0472">Membrane</keyword>
<dbReference type="Proteomes" id="UP000515135">
    <property type="component" value="Unplaced"/>
</dbReference>
<dbReference type="OrthoDB" id="10490281at2759"/>
<evidence type="ECO:0000256" key="10">
    <source>
        <dbReference type="SAM" id="Phobius"/>
    </source>
</evidence>
<evidence type="ECO:0000256" key="8">
    <source>
        <dbReference type="ARBA" id="ARBA00023136"/>
    </source>
</evidence>
<gene>
    <name evidence="12" type="primary">LOC109484822</name>
</gene>
<organism evidence="11 12">
    <name type="scientific">Branchiostoma belcheri</name>
    <name type="common">Amphioxus</name>
    <dbReference type="NCBI Taxonomy" id="7741"/>
    <lineage>
        <taxon>Eukaryota</taxon>
        <taxon>Metazoa</taxon>
        <taxon>Chordata</taxon>
        <taxon>Cephalochordata</taxon>
        <taxon>Leptocardii</taxon>
        <taxon>Amphioxiformes</taxon>
        <taxon>Branchiostomatidae</taxon>
        <taxon>Branchiostoma</taxon>
    </lineage>
</organism>
<evidence type="ECO:0000256" key="4">
    <source>
        <dbReference type="ARBA" id="ARBA00022427"/>
    </source>
</evidence>
<dbReference type="PANTHER" id="PTHR10671:SF34">
    <property type="entry name" value="PROTEIN NKG7"/>
    <property type="match status" value="1"/>
</dbReference>
<feature type="transmembrane region" description="Helical" evidence="10">
    <location>
        <begin position="12"/>
        <end position="31"/>
    </location>
</feature>
<dbReference type="GO" id="GO:0005923">
    <property type="term" value="C:bicellular tight junction"/>
    <property type="evidence" value="ECO:0007669"/>
    <property type="project" value="UniProtKB-SubCell"/>
</dbReference>
<reference evidence="12" key="1">
    <citation type="submission" date="2025-08" db="UniProtKB">
        <authorList>
            <consortium name="RefSeq"/>
        </authorList>
    </citation>
    <scope>IDENTIFICATION</scope>
    <source>
        <tissue evidence="12">Gonad</tissue>
    </source>
</reference>
<dbReference type="PROSITE" id="PS01346">
    <property type="entry name" value="CLAUDIN"/>
    <property type="match status" value="1"/>
</dbReference>
<dbReference type="AlphaFoldDB" id="A0A6P5ABX5"/>
<keyword evidence="7 10" id="KW-1133">Transmembrane helix</keyword>
<dbReference type="GO" id="GO:0005886">
    <property type="term" value="C:plasma membrane"/>
    <property type="evidence" value="ECO:0007669"/>
    <property type="project" value="TreeGrafter"/>
</dbReference>
<evidence type="ECO:0000256" key="7">
    <source>
        <dbReference type="ARBA" id="ARBA00022989"/>
    </source>
</evidence>
<comment type="subcellular location">
    <subcellularLocation>
        <location evidence="2">Cell junction</location>
        <location evidence="2">Tight junction</location>
    </subcellularLocation>
    <subcellularLocation>
        <location evidence="1">Membrane</location>
        <topology evidence="1">Multi-pass membrane protein</topology>
    </subcellularLocation>
</comment>
<protein>
    <submittedName>
        <fullName evidence="12">Claudin-11-like</fullName>
    </submittedName>
</protein>
<dbReference type="KEGG" id="bbel:109484822"/>
<dbReference type="GeneID" id="109484822"/>
<evidence type="ECO:0000256" key="9">
    <source>
        <dbReference type="SAM" id="MobiDB-lite"/>
    </source>
</evidence>
<accession>A0A6P5ABX5</accession>
<keyword evidence="5 10" id="KW-0812">Transmembrane</keyword>
<keyword evidence="11" id="KW-1185">Reference proteome</keyword>
<evidence type="ECO:0000313" key="11">
    <source>
        <dbReference type="Proteomes" id="UP000515135"/>
    </source>
</evidence>
<evidence type="ECO:0000256" key="6">
    <source>
        <dbReference type="ARBA" id="ARBA00022949"/>
    </source>
</evidence>
<evidence type="ECO:0000256" key="5">
    <source>
        <dbReference type="ARBA" id="ARBA00022692"/>
    </source>
</evidence>
<sequence>MKKLLVLGVGSSFIGMVLLVVGIATVGWLSVDLGFVKRESGLWQACTTRYGGTTSCAAYDMSLLSRNDHTYRAFAVIGAILAISGVFTACCGEGYDADKGKNGGGGSMIAAGVCGMIAAGVFILGSGGLSMASLYGYSFYLTWIQAVFTIGGGIAIIVAGGSATVQPGGEGTTTVQPADGGPATAQPV</sequence>
<evidence type="ECO:0000256" key="3">
    <source>
        <dbReference type="ARBA" id="ARBA00008295"/>
    </source>
</evidence>
<keyword evidence="6" id="KW-0965">Cell junction</keyword>
<dbReference type="InterPro" id="IPR004031">
    <property type="entry name" value="PMP22/EMP/MP20/Claudin"/>
</dbReference>
<dbReference type="PANTHER" id="PTHR10671">
    <property type="entry name" value="EPITHELIAL MEMBRANE PROTEIN-RELATED"/>
    <property type="match status" value="1"/>
</dbReference>
<dbReference type="Gene3D" id="1.20.140.150">
    <property type="match status" value="1"/>
</dbReference>
<dbReference type="Pfam" id="PF00822">
    <property type="entry name" value="PMP22_Claudin"/>
    <property type="match status" value="1"/>
</dbReference>
<feature type="transmembrane region" description="Helical" evidence="10">
    <location>
        <begin position="104"/>
        <end position="125"/>
    </location>
</feature>
<evidence type="ECO:0000256" key="1">
    <source>
        <dbReference type="ARBA" id="ARBA00004141"/>
    </source>
</evidence>
<evidence type="ECO:0000313" key="12">
    <source>
        <dbReference type="RefSeq" id="XP_019643739.1"/>
    </source>
</evidence>
<comment type="similarity">
    <text evidence="3">Belongs to the claudin family.</text>
</comment>
<keyword evidence="4" id="KW-0796">Tight junction</keyword>